<feature type="domain" description="C2H2-type" evidence="1">
    <location>
        <begin position="6"/>
        <end position="29"/>
    </location>
</feature>
<evidence type="ECO:0000259" key="1">
    <source>
        <dbReference type="PROSITE" id="PS00028"/>
    </source>
</evidence>
<organism evidence="2 3">
    <name type="scientific">Menidia menidia</name>
    <name type="common">Atlantic silverside</name>
    <dbReference type="NCBI Taxonomy" id="238744"/>
    <lineage>
        <taxon>Eukaryota</taxon>
        <taxon>Metazoa</taxon>
        <taxon>Chordata</taxon>
        <taxon>Craniata</taxon>
        <taxon>Vertebrata</taxon>
        <taxon>Euteleostomi</taxon>
        <taxon>Actinopterygii</taxon>
        <taxon>Neopterygii</taxon>
        <taxon>Teleostei</taxon>
        <taxon>Neoteleostei</taxon>
        <taxon>Acanthomorphata</taxon>
        <taxon>Ovalentaria</taxon>
        <taxon>Atherinomorphae</taxon>
        <taxon>Atheriniformes</taxon>
        <taxon>Atherinopsidae</taxon>
        <taxon>Menidiinae</taxon>
        <taxon>Menidia</taxon>
    </lineage>
</organism>
<dbReference type="InterPro" id="IPR013087">
    <property type="entry name" value="Znf_C2H2_type"/>
</dbReference>
<proteinExistence type="predicted"/>
<dbReference type="EMBL" id="CAJRST010005557">
    <property type="protein sequence ID" value="CAG5891703.1"/>
    <property type="molecule type" value="Genomic_DNA"/>
</dbReference>
<evidence type="ECO:0000313" key="2">
    <source>
        <dbReference type="EMBL" id="CAG5891703.1"/>
    </source>
</evidence>
<name>A0A8S4AYV2_9TELE</name>
<dbReference type="SMART" id="SM00355">
    <property type="entry name" value="ZnF_C2H2"/>
    <property type="match status" value="4"/>
</dbReference>
<feature type="domain" description="C2H2-type" evidence="1">
    <location>
        <begin position="359"/>
        <end position="381"/>
    </location>
</feature>
<gene>
    <name evidence="2" type="ORF">MMEN_LOCUS6389</name>
</gene>
<comment type="caution">
    <text evidence="2">The sequence shown here is derived from an EMBL/GenBank/DDBJ whole genome shotgun (WGS) entry which is preliminary data.</text>
</comment>
<dbReference type="OrthoDB" id="8918794at2759"/>
<dbReference type="Proteomes" id="UP000677803">
    <property type="component" value="Unassembled WGS sequence"/>
</dbReference>
<reference evidence="2" key="1">
    <citation type="submission" date="2021-05" db="EMBL/GenBank/DDBJ databases">
        <authorList>
            <person name="Tigano A."/>
        </authorList>
    </citation>
    <scope>NUCLEOTIDE SEQUENCE</scope>
</reference>
<keyword evidence="3" id="KW-1185">Reference proteome</keyword>
<dbReference type="AlphaFoldDB" id="A0A8S4AYV2"/>
<protein>
    <submittedName>
        <fullName evidence="2">(Atlantic silverside) hypothetical protein</fullName>
    </submittedName>
</protein>
<sequence>MMLCLCCQVCGASYEKMFAFRNHMDSFEHQQKMKNIFPEASPSRSRFIPNIVFVEPKFRHEILKNTKGPDLITFCFSSARLEGFYLCHICEQRCPSDSILDHIFSQDHWSNYICYTNPNELSFSWIPNMNTRGILGENLKKGNDKSFLSLQVLNLPLNLVEKLHIKTYSEVMFTLCENEHLLKLFEAIQPKRTTIETYQNDSSRMHPLLGLQHVVECVCAEQRHYLCTLCRRTVATHMIIRHLLSFDHIYCYFKVWHPSTLMSRESYTDHDSFAPLIADLARQEEIHGTKNALMKRVSLKPNEYKAVDFTCFAAALGKLESITNSSLTVDFEPGNKLEHRAAVAQLRSAELEFRCRVHCQHCSDTFDSMATYFRHLSTWKHENMLWEIFDGVEVYVGLDEYASESLRRNQPAVGTGLVVTCISTEAEAGTFYLCFACRESFLHSVPHMDSRNHLINTLMYQNPWRLPFGWEQDLDDDALRSMAWEEDLERRQEQIVLKLFDMPFSIFWSLDWCDYKQGRQFIVNHDLIMNRVQQVLSVGSLCLLCERRLSDPEAKAHVFSREHVSTFLERFHPGSLDSGSVGAEVLLDLAKQAASLHTPSQEQGTFLKAHYQFRTTY</sequence>
<dbReference type="PROSITE" id="PS00028">
    <property type="entry name" value="ZINC_FINGER_C2H2_1"/>
    <property type="match status" value="2"/>
</dbReference>
<accession>A0A8S4AYV2</accession>
<evidence type="ECO:0000313" key="3">
    <source>
        <dbReference type="Proteomes" id="UP000677803"/>
    </source>
</evidence>